<gene>
    <name evidence="8" type="ORF">FRC54_01410</name>
</gene>
<sequence>MTEDIVLKSYKNGLRLIMNPDIPIEQLLTSICRKFADSKRLFGDSKMAIALEGRRLSDEEIEAVIQSIERNCDATVTVIALKDRFFEKEMAQKKDNFYFEKSNEYLKIVNGDVSPEQRIASTYGVLVTGDILEGGSVECGGNLICLGNISGSATCGRRTGKAACVIAGGIENANITIGDVGENFSIKKKKRFFSNKNDMIIITLNNGELDAAPFTGSI</sequence>
<dbReference type="EMBL" id="VOGC01000002">
    <property type="protein sequence ID" value="MQN00645.1"/>
    <property type="molecule type" value="Genomic_DNA"/>
</dbReference>
<evidence type="ECO:0000256" key="2">
    <source>
        <dbReference type="ARBA" id="ARBA00022618"/>
    </source>
</evidence>
<comment type="similarity">
    <text evidence="1">Belongs to the MinC family.</text>
</comment>
<evidence type="ECO:0000313" key="8">
    <source>
        <dbReference type="EMBL" id="MQN00645.1"/>
    </source>
</evidence>
<dbReference type="Pfam" id="PF22642">
    <property type="entry name" value="MinC_N_1"/>
    <property type="match status" value="1"/>
</dbReference>
<keyword evidence="2" id="KW-0132">Cell division</keyword>
<accession>A0A6N7IWH3</accession>
<dbReference type="AlphaFoldDB" id="A0A6N7IWH3"/>
<proteinExistence type="inferred from homology"/>
<comment type="caution">
    <text evidence="8">The sequence shown here is derived from an EMBL/GenBank/DDBJ whole genome shotgun (WGS) entry which is preliminary data.</text>
</comment>
<dbReference type="Proteomes" id="UP000460257">
    <property type="component" value="Unassembled WGS sequence"/>
</dbReference>
<feature type="domain" description="Septum formation inhibitor MinC C-terminal" evidence="6">
    <location>
        <begin position="109"/>
        <end position="208"/>
    </location>
</feature>
<keyword evidence="9" id="KW-1185">Reference proteome</keyword>
<dbReference type="GO" id="GO:0000917">
    <property type="term" value="P:division septum assembly"/>
    <property type="evidence" value="ECO:0007669"/>
    <property type="project" value="UniProtKB-KW"/>
</dbReference>
<dbReference type="InterPro" id="IPR055219">
    <property type="entry name" value="MinC_N_1"/>
</dbReference>
<dbReference type="InterPro" id="IPR013033">
    <property type="entry name" value="MinC"/>
</dbReference>
<protein>
    <submittedName>
        <fullName evidence="8">Uncharacterized protein</fullName>
    </submittedName>
</protein>
<keyword evidence="3" id="KW-0717">Septation</keyword>
<evidence type="ECO:0000256" key="1">
    <source>
        <dbReference type="ARBA" id="ARBA00006291"/>
    </source>
</evidence>
<dbReference type="PANTHER" id="PTHR34108:SF1">
    <property type="entry name" value="SEPTUM SITE-DETERMINING PROTEIN MINC"/>
    <property type="match status" value="1"/>
</dbReference>
<name>A0A6N7IWH3_9FIRM</name>
<dbReference type="SUPFAM" id="SSF63848">
    <property type="entry name" value="Cell-division inhibitor MinC, C-terminal domain"/>
    <property type="match status" value="1"/>
</dbReference>
<evidence type="ECO:0000256" key="3">
    <source>
        <dbReference type="ARBA" id="ARBA00023210"/>
    </source>
</evidence>
<dbReference type="InterPro" id="IPR016098">
    <property type="entry name" value="CAP/MinC_C"/>
</dbReference>
<dbReference type="Gene3D" id="3.30.160.540">
    <property type="match status" value="1"/>
</dbReference>
<feature type="domain" description="Septum site-determining protein MinC N-terminal" evidence="7">
    <location>
        <begin position="5"/>
        <end position="76"/>
    </location>
</feature>
<dbReference type="PANTHER" id="PTHR34108">
    <property type="entry name" value="SEPTUM SITE-DETERMINING PROTEIN MINC"/>
    <property type="match status" value="1"/>
</dbReference>
<evidence type="ECO:0000313" key="9">
    <source>
        <dbReference type="Proteomes" id="UP000460257"/>
    </source>
</evidence>
<dbReference type="InterPro" id="IPR036145">
    <property type="entry name" value="MinC_C_sf"/>
</dbReference>
<reference evidence="8" key="1">
    <citation type="journal article" date="2020" name="Appl. Environ. Microbiol.">
        <title>Medium-Chain Fatty Acid Synthesis by 'Candidatus Weimeria bifida' gen. nov., sp. nov., and 'Candidatus Pseudoramibacter fermentans' sp. nov.</title>
        <authorList>
            <person name="Scarborough M.J."/>
            <person name="Myers K.S."/>
            <person name="Donohue T.J."/>
            <person name="Noguera D.R."/>
        </authorList>
    </citation>
    <scope>NUCLEOTIDE SEQUENCE</scope>
    <source>
        <strain evidence="8">LCO1.1</strain>
    </source>
</reference>
<dbReference type="GO" id="GO:1901891">
    <property type="term" value="P:regulation of cell septum assembly"/>
    <property type="evidence" value="ECO:0007669"/>
    <property type="project" value="InterPro"/>
</dbReference>
<keyword evidence="4" id="KW-0131">Cell cycle</keyword>
<comment type="subunit">
    <text evidence="5">Interacts with MinD and FtsZ.</text>
</comment>
<dbReference type="GO" id="GO:0000902">
    <property type="term" value="P:cell morphogenesis"/>
    <property type="evidence" value="ECO:0007669"/>
    <property type="project" value="InterPro"/>
</dbReference>
<evidence type="ECO:0000259" key="7">
    <source>
        <dbReference type="Pfam" id="PF22642"/>
    </source>
</evidence>
<evidence type="ECO:0000259" key="6">
    <source>
        <dbReference type="Pfam" id="PF03775"/>
    </source>
</evidence>
<dbReference type="Pfam" id="PF03775">
    <property type="entry name" value="MinC_C"/>
    <property type="match status" value="1"/>
</dbReference>
<evidence type="ECO:0000256" key="4">
    <source>
        <dbReference type="ARBA" id="ARBA00023306"/>
    </source>
</evidence>
<dbReference type="InterPro" id="IPR005526">
    <property type="entry name" value="Septum_form_inhib_MinC_C"/>
</dbReference>
<organism evidence="8 9">
    <name type="scientific">Candidatus Weimeria bifida</name>
    <dbReference type="NCBI Taxonomy" id="2599074"/>
    <lineage>
        <taxon>Bacteria</taxon>
        <taxon>Bacillati</taxon>
        <taxon>Bacillota</taxon>
        <taxon>Clostridia</taxon>
        <taxon>Lachnospirales</taxon>
        <taxon>Lachnospiraceae</taxon>
        <taxon>Candidatus Weimeria</taxon>
    </lineage>
</organism>
<evidence type="ECO:0000256" key="5">
    <source>
        <dbReference type="ARBA" id="ARBA00046874"/>
    </source>
</evidence>
<dbReference type="Gene3D" id="2.160.20.70">
    <property type="match status" value="1"/>
</dbReference>